<dbReference type="Proteomes" id="UP000179023">
    <property type="component" value="Unassembled WGS sequence"/>
</dbReference>
<comment type="caution">
    <text evidence="1">The sequence shown here is derived from an EMBL/GenBank/DDBJ whole genome shotgun (WGS) entry which is preliminary data.</text>
</comment>
<reference evidence="1 2" key="1">
    <citation type="journal article" date="2016" name="Nat. Commun.">
        <title>Thousands of microbial genomes shed light on interconnected biogeochemical processes in an aquifer system.</title>
        <authorList>
            <person name="Anantharaman K."/>
            <person name="Brown C.T."/>
            <person name="Hug L.A."/>
            <person name="Sharon I."/>
            <person name="Castelle C.J."/>
            <person name="Probst A.J."/>
            <person name="Thomas B.C."/>
            <person name="Singh A."/>
            <person name="Wilkins M.J."/>
            <person name="Karaoz U."/>
            <person name="Brodie E.L."/>
            <person name="Williams K.H."/>
            <person name="Hubbard S.S."/>
            <person name="Banfield J.F."/>
        </authorList>
    </citation>
    <scope>NUCLEOTIDE SEQUENCE [LARGE SCALE GENOMIC DNA]</scope>
</reference>
<proteinExistence type="predicted"/>
<organism evidence="1 2">
    <name type="scientific">Candidatus Sungbacteria bacterium RIFCSPHIGHO2_02_FULL_47_11</name>
    <dbReference type="NCBI Taxonomy" id="1802270"/>
    <lineage>
        <taxon>Bacteria</taxon>
        <taxon>Candidatus Sungiibacteriota</taxon>
    </lineage>
</organism>
<gene>
    <name evidence="1" type="ORF">A3C07_00880</name>
</gene>
<dbReference type="EMBL" id="MHQI01000002">
    <property type="protein sequence ID" value="OHA00943.1"/>
    <property type="molecule type" value="Genomic_DNA"/>
</dbReference>
<sequence>MKDMRRALVNKNIISLSFLFGLAVLIVFAFPALGGPGPGPGPGLVVTSSVSCNANGTANATIFMSSCGGADYNAVHIFDDGPNVYVAQNIPCGQMTTTGYLWDNLSPNTTYNYRILSAETASSISGFESFTTPPNCAPPPPPPTCTPGDTQTQSCTTSESCAGTQLRTCQSNSEWGGFGACSDVPDDGCPAGPPPLPSPGACNNGVDIGLRLYENGVRKIAVEPGSPTSLLRIFKDGIRGIVLVDPSDPNASKMLIQTPSGIKALCLL</sequence>
<evidence type="ECO:0000313" key="2">
    <source>
        <dbReference type="Proteomes" id="UP000179023"/>
    </source>
</evidence>
<dbReference type="AlphaFoldDB" id="A0A1G2KNH0"/>
<accession>A0A1G2KNH0</accession>
<protein>
    <recommendedName>
        <fullName evidence="3">Fibronectin type-III domain-containing protein</fullName>
    </recommendedName>
</protein>
<evidence type="ECO:0000313" key="1">
    <source>
        <dbReference type="EMBL" id="OHA00943.1"/>
    </source>
</evidence>
<dbReference type="STRING" id="1802270.A3C07_00880"/>
<evidence type="ECO:0008006" key="3">
    <source>
        <dbReference type="Google" id="ProtNLM"/>
    </source>
</evidence>
<name>A0A1G2KNH0_9BACT</name>